<dbReference type="KEGG" id="ssao:94297217"/>
<keyword evidence="2" id="KW-1185">Reference proteome</keyword>
<organism evidence="1 2">
    <name type="scientific">Spironucleus salmonicida</name>
    <dbReference type="NCBI Taxonomy" id="348837"/>
    <lineage>
        <taxon>Eukaryota</taxon>
        <taxon>Metamonada</taxon>
        <taxon>Diplomonadida</taxon>
        <taxon>Hexamitidae</taxon>
        <taxon>Hexamitinae</taxon>
        <taxon>Spironucleus</taxon>
    </lineage>
</organism>
<proteinExistence type="predicted"/>
<comment type="caution">
    <text evidence="1">The sequence shown here is derived from an EMBL/GenBank/DDBJ whole genome shotgun (WGS) entry which is preliminary data.</text>
</comment>
<evidence type="ECO:0000313" key="1">
    <source>
        <dbReference type="EMBL" id="KAH0575559.1"/>
    </source>
</evidence>
<name>A0A9P8LWI1_9EUKA</name>
<evidence type="ECO:0000313" key="2">
    <source>
        <dbReference type="Proteomes" id="UP000018208"/>
    </source>
</evidence>
<dbReference type="Proteomes" id="UP000018208">
    <property type="component" value="Unassembled WGS sequence"/>
</dbReference>
<gene>
    <name evidence="1" type="ORF">SS50377_23194</name>
</gene>
<dbReference type="RefSeq" id="XP_067766332.1">
    <property type="nucleotide sequence ID" value="XM_067907064.1"/>
</dbReference>
<dbReference type="AlphaFoldDB" id="A0A9P8LWI1"/>
<reference evidence="1 2" key="1">
    <citation type="journal article" date="2014" name="PLoS Genet.">
        <title>The Genome of Spironucleus salmonicida Highlights a Fish Pathogen Adapted to Fluctuating Environments.</title>
        <authorList>
            <person name="Xu F."/>
            <person name="Jerlstrom-Hultqvist J."/>
            <person name="Einarsson E."/>
            <person name="Astvaldsson A."/>
            <person name="Svard S.G."/>
            <person name="Andersson J.O."/>
        </authorList>
    </citation>
    <scope>NUCLEOTIDE SEQUENCE [LARGE SCALE GENOMIC DNA]</scope>
    <source>
        <strain evidence="1 2">ATCC 50377</strain>
    </source>
</reference>
<protein>
    <submittedName>
        <fullName evidence="1">Uncharacterized protein</fullName>
    </submittedName>
</protein>
<accession>A0A9P8LWI1</accession>
<dbReference type="SUPFAM" id="SSF52058">
    <property type="entry name" value="L domain-like"/>
    <property type="match status" value="1"/>
</dbReference>
<sequence>MIYYKYNVTDIKKLFNIQQLIQQLKMDSIQYWTNKNCFDKQSWIDEDGRNQAEEFLSIENKQEITNTQFQMLSIEKKQQITGLRILFLNDGILNCQNFQSLEYLDVQKSSLQGFQNIKHMQSLVIFLGEDNLIDNIDNFIDLPKLLWLDCPHNNIKNVKNFKNDCSVIQIDITSNPIQRSFTLPSYKQILKYSQNWYKETSQLINILKFREDQNVLFEKNTQVEQSYCDKKKLEQYNQTMINLQKKQQTLTYQLNNLKMQQCITK</sequence>
<dbReference type="InterPro" id="IPR032675">
    <property type="entry name" value="LRR_dom_sf"/>
</dbReference>
<dbReference type="GeneID" id="94297217"/>
<dbReference type="Gene3D" id="3.80.10.10">
    <property type="entry name" value="Ribonuclease Inhibitor"/>
    <property type="match status" value="1"/>
</dbReference>
<dbReference type="EMBL" id="AUWU02000003">
    <property type="protein sequence ID" value="KAH0575559.1"/>
    <property type="molecule type" value="Genomic_DNA"/>
</dbReference>